<dbReference type="Gene3D" id="3.50.50.60">
    <property type="entry name" value="FAD/NAD(P)-binding domain"/>
    <property type="match status" value="1"/>
</dbReference>
<dbReference type="SUPFAM" id="SSF51905">
    <property type="entry name" value="FAD/NAD(P)-binding domain"/>
    <property type="match status" value="1"/>
</dbReference>
<keyword evidence="2" id="KW-0503">Monooxygenase</keyword>
<comment type="caution">
    <text evidence="4">The sequence shown here is derived from an EMBL/GenBank/DDBJ whole genome shotgun (WGS) entry which is preliminary data.</text>
</comment>
<evidence type="ECO:0000313" key="4">
    <source>
        <dbReference type="EMBL" id="RIH82541.1"/>
    </source>
</evidence>
<name>A0A399EK44_9DEIN</name>
<protein>
    <submittedName>
        <fullName evidence="4">FAD-dependent urate hydroxylase</fullName>
        <ecNumber evidence="4">1.14.13.113</ecNumber>
    </submittedName>
</protein>
<dbReference type="PRINTS" id="PR00420">
    <property type="entry name" value="RNGMNOXGNASE"/>
</dbReference>
<reference evidence="4 5" key="1">
    <citation type="submission" date="2018-08" db="EMBL/GenBank/DDBJ databases">
        <title>Meiothermus terrae DSM 26712 genome sequencing project.</title>
        <authorList>
            <person name="Da Costa M.S."/>
            <person name="Albuquerque L."/>
            <person name="Raposo P."/>
            <person name="Froufe H.J.C."/>
            <person name="Barroso C.S."/>
            <person name="Egas C."/>
        </authorList>
    </citation>
    <scope>NUCLEOTIDE SEQUENCE [LARGE SCALE GENOMIC DNA]</scope>
    <source>
        <strain evidence="4 5">DSM 26712</strain>
    </source>
</reference>
<dbReference type="Pfam" id="PF01494">
    <property type="entry name" value="FAD_binding_3"/>
    <property type="match status" value="1"/>
</dbReference>
<dbReference type="RefSeq" id="WP_119315620.1">
    <property type="nucleotide sequence ID" value="NZ_QXDL01000117.1"/>
</dbReference>
<keyword evidence="1 4" id="KW-0560">Oxidoreductase</keyword>
<dbReference type="InterPro" id="IPR050493">
    <property type="entry name" value="FAD-dep_Monooxygenase_BioMet"/>
</dbReference>
<sequence>MMVRKVLIIGSGFAGTALALFLKRAGFDPEIYEARSALGVDAGAFLYLAPNGVKVLKELGLDRPLEQDGFPATGMVFYNQKGRRIGELDNRSDLERYGARGQVLKRAQIFRVLQGEVARQGIPVHYGRRLEGLEVLGQEGVVARFAGGTSAEGEVLVGADGINSSTRRIILPQSPGPRYTGLVDTGGFTFLPSLRAHSGPQHMIFGHKAFFGYVVRPSGEVYWFSNVPWAREPTREELKAIAPAVWKQRLLELHAGDPAPVVEIIRSTEAEGLGKWPLRDMPSLPAWHKGPVCLVGDAAHATSPSAGQGASLALEDAAVLAKCLRDIRGLEPALAAFQRLRKGRVEQVVRQSRRNGDLKIPHPVMGRVRDLLMPVFLRAAERAAQPIYGYTVDWEAPTPAPAVDGAELRV</sequence>
<dbReference type="InterPro" id="IPR036188">
    <property type="entry name" value="FAD/NAD-bd_sf"/>
</dbReference>
<evidence type="ECO:0000313" key="5">
    <source>
        <dbReference type="Proteomes" id="UP000265715"/>
    </source>
</evidence>
<gene>
    <name evidence="4" type="primary">hpxO</name>
    <name evidence="4" type="ORF">Mterra_02615</name>
</gene>
<dbReference type="OrthoDB" id="9766816at2"/>
<accession>A0A399EK44</accession>
<dbReference type="GO" id="GO:0102099">
    <property type="term" value="F:FAD-dependent urate hydroxylase activity"/>
    <property type="evidence" value="ECO:0007669"/>
    <property type="project" value="UniProtKB-EC"/>
</dbReference>
<dbReference type="AlphaFoldDB" id="A0A399EK44"/>
<dbReference type="PANTHER" id="PTHR13789:SF309">
    <property type="entry name" value="PUTATIVE (AFU_ORTHOLOGUE AFUA_6G14510)-RELATED"/>
    <property type="match status" value="1"/>
</dbReference>
<evidence type="ECO:0000256" key="2">
    <source>
        <dbReference type="ARBA" id="ARBA00023033"/>
    </source>
</evidence>
<dbReference type="Proteomes" id="UP000265715">
    <property type="component" value="Unassembled WGS sequence"/>
</dbReference>
<dbReference type="EMBL" id="QXDL01000117">
    <property type="protein sequence ID" value="RIH82541.1"/>
    <property type="molecule type" value="Genomic_DNA"/>
</dbReference>
<dbReference type="EC" id="1.14.13.113" evidence="4"/>
<dbReference type="PANTHER" id="PTHR13789">
    <property type="entry name" value="MONOOXYGENASE"/>
    <property type="match status" value="1"/>
</dbReference>
<proteinExistence type="predicted"/>
<dbReference type="GO" id="GO:0071949">
    <property type="term" value="F:FAD binding"/>
    <property type="evidence" value="ECO:0007669"/>
    <property type="project" value="InterPro"/>
</dbReference>
<organism evidence="4 5">
    <name type="scientific">Calidithermus terrae</name>
    <dbReference type="NCBI Taxonomy" id="1408545"/>
    <lineage>
        <taxon>Bacteria</taxon>
        <taxon>Thermotogati</taxon>
        <taxon>Deinococcota</taxon>
        <taxon>Deinococci</taxon>
        <taxon>Thermales</taxon>
        <taxon>Thermaceae</taxon>
        <taxon>Calidithermus</taxon>
    </lineage>
</organism>
<keyword evidence="5" id="KW-1185">Reference proteome</keyword>
<feature type="domain" description="FAD-binding" evidence="3">
    <location>
        <begin position="5"/>
        <end position="351"/>
    </location>
</feature>
<evidence type="ECO:0000256" key="1">
    <source>
        <dbReference type="ARBA" id="ARBA00023002"/>
    </source>
</evidence>
<dbReference type="InterPro" id="IPR002938">
    <property type="entry name" value="FAD-bd"/>
</dbReference>
<evidence type="ECO:0000259" key="3">
    <source>
        <dbReference type="Pfam" id="PF01494"/>
    </source>
</evidence>